<feature type="domain" description="Resolvase HTH" evidence="1">
    <location>
        <begin position="19"/>
        <end position="52"/>
    </location>
</feature>
<dbReference type="GeneID" id="32878876"/>
<protein>
    <recommendedName>
        <fullName evidence="1">Resolvase HTH domain-containing protein</fullName>
    </recommendedName>
</protein>
<keyword evidence="3" id="KW-1185">Reference proteome</keyword>
<reference evidence="2 3" key="1">
    <citation type="journal article" date="2017" name="Viruses">
        <title>Differentiation and structure in Sulfolobus islandicus rod-shaped virus populations.</title>
        <authorList>
            <person name="Bautista M.A."/>
            <person name="Black J.A."/>
            <person name="Youngblut N.D."/>
            <person name="Whitaker R.J."/>
        </authorList>
    </citation>
    <scope>NUCLEOTIDE SEQUENCE [LARGE SCALE GENOMIC DNA]</scope>
</reference>
<dbReference type="RefSeq" id="YP_009362969.1">
    <property type="nucleotide sequence ID" value="NC_034628.1"/>
</dbReference>
<name>A0A1X9SJZ5_9VIRU</name>
<dbReference type="InterPro" id="IPR006120">
    <property type="entry name" value="Resolvase_HTH_dom"/>
</dbReference>
<dbReference type="Pfam" id="PF02796">
    <property type="entry name" value="HTH_7"/>
    <property type="match status" value="1"/>
</dbReference>
<accession>A0A1X9SJZ5</accession>
<sequence>MKVIQVENVRYYIQSKDDMISLVHELAKEGKSITEIAKILGISERVVKRYMSECW</sequence>
<dbReference type="Gene3D" id="1.10.10.60">
    <property type="entry name" value="Homeodomain-like"/>
    <property type="match status" value="1"/>
</dbReference>
<dbReference type="EMBL" id="KY744231">
    <property type="protein sequence ID" value="ARQ96567.1"/>
    <property type="molecule type" value="Genomic_DNA"/>
</dbReference>
<evidence type="ECO:0000313" key="2">
    <source>
        <dbReference type="EMBL" id="ARQ96567.1"/>
    </source>
</evidence>
<dbReference type="OrthoDB" id="27394at10239"/>
<dbReference type="GO" id="GO:0000150">
    <property type="term" value="F:DNA strand exchange activity"/>
    <property type="evidence" value="ECO:0007669"/>
    <property type="project" value="InterPro"/>
</dbReference>
<dbReference type="Proteomes" id="UP000201341">
    <property type="component" value="Segment"/>
</dbReference>
<proteinExistence type="predicted"/>
<evidence type="ECO:0000313" key="3">
    <source>
        <dbReference type="Proteomes" id="UP000201341"/>
    </source>
</evidence>
<organism evidence="2 3">
    <name type="scientific">Sulfolobus islandicus rod-shaped virus 4</name>
    <dbReference type="NCBI Taxonomy" id="1983547"/>
    <lineage>
        <taxon>Viruses</taxon>
        <taxon>Adnaviria</taxon>
        <taxon>Zilligvirae</taxon>
        <taxon>Taleaviricota</taxon>
        <taxon>Tokiviricetes</taxon>
        <taxon>Ligamenvirales</taxon>
        <taxon>Rudiviridae</taxon>
        <taxon>Usarudivirus</taxon>
        <taxon>Usarudivirus yellowstonense</taxon>
        <taxon>Usarudivirus SIRV4</taxon>
    </lineage>
</organism>
<dbReference type="GO" id="GO:0003677">
    <property type="term" value="F:DNA binding"/>
    <property type="evidence" value="ECO:0007669"/>
    <property type="project" value="InterPro"/>
</dbReference>
<evidence type="ECO:0000259" key="1">
    <source>
        <dbReference type="Pfam" id="PF02796"/>
    </source>
</evidence>
<dbReference type="KEGG" id="vg:32878876"/>